<dbReference type="AlphaFoldDB" id="A0A8S1LW08"/>
<keyword evidence="1" id="KW-0175">Coiled coil</keyword>
<keyword evidence="4" id="KW-1185">Reference proteome</keyword>
<dbReference type="OrthoDB" id="305893at2759"/>
<reference evidence="3" key="1">
    <citation type="submission" date="2021-01" db="EMBL/GenBank/DDBJ databases">
        <authorList>
            <consortium name="Genoscope - CEA"/>
            <person name="William W."/>
        </authorList>
    </citation>
    <scope>NUCLEOTIDE SEQUENCE</scope>
</reference>
<feature type="compositionally biased region" description="Basic and acidic residues" evidence="2">
    <location>
        <begin position="153"/>
        <end position="164"/>
    </location>
</feature>
<dbReference type="Proteomes" id="UP000692954">
    <property type="component" value="Unassembled WGS sequence"/>
</dbReference>
<evidence type="ECO:0000256" key="1">
    <source>
        <dbReference type="SAM" id="Coils"/>
    </source>
</evidence>
<sequence>MKFSSKSPTKTVKQQSSYSPNQVQKKAVHNYVEKSLVNKEVEYWKFKYMELEQFCQGKQSYEKLENELQIWKSKYQQLTLRARVAKGSELILQEYQSRIQELNQQFNSTNYNSIITHSPQKQVEQAKQNELQNKIEQQQNEIRSLYNQIEELKQQSKQPTKRDQITTSNNSNYQSFNQSANTSISILNQQYIQQNMRLELELKNSEQENKSLQEQIQFYQHNLESQQKIIDQQKLHINQLEQNLASEKLKQLKLMDQNAINLKDQEIKKYQDDIFILNSKLRDCEKLRRQELNQKDEHYTEIITQLKTQIHNQIQSGEMRLSTLQNILQDKQLNSSFGRLNTDYYQQQHSNQSDKVIVRLDSEMKTLKSLINEDKNKQKYF</sequence>
<evidence type="ECO:0000313" key="4">
    <source>
        <dbReference type="Proteomes" id="UP000692954"/>
    </source>
</evidence>
<protein>
    <submittedName>
        <fullName evidence="3">Uncharacterized protein</fullName>
    </submittedName>
</protein>
<accession>A0A8S1LW08</accession>
<dbReference type="EMBL" id="CAJJDN010000028">
    <property type="protein sequence ID" value="CAD8071399.1"/>
    <property type="molecule type" value="Genomic_DNA"/>
</dbReference>
<feature type="region of interest" description="Disordered" evidence="2">
    <location>
        <begin position="1"/>
        <end position="21"/>
    </location>
</feature>
<proteinExistence type="predicted"/>
<name>A0A8S1LW08_9CILI</name>
<gene>
    <name evidence="3" type="ORF">PSON_ATCC_30995.1.T0280040</name>
</gene>
<evidence type="ECO:0000313" key="3">
    <source>
        <dbReference type="EMBL" id="CAD8071399.1"/>
    </source>
</evidence>
<feature type="region of interest" description="Disordered" evidence="2">
    <location>
        <begin position="153"/>
        <end position="176"/>
    </location>
</feature>
<comment type="caution">
    <text evidence="3">The sequence shown here is derived from an EMBL/GenBank/DDBJ whole genome shotgun (WGS) entry which is preliminary data.</text>
</comment>
<feature type="coiled-coil region" evidence="1">
    <location>
        <begin position="188"/>
        <end position="257"/>
    </location>
</feature>
<organism evidence="3 4">
    <name type="scientific">Paramecium sonneborni</name>
    <dbReference type="NCBI Taxonomy" id="65129"/>
    <lineage>
        <taxon>Eukaryota</taxon>
        <taxon>Sar</taxon>
        <taxon>Alveolata</taxon>
        <taxon>Ciliophora</taxon>
        <taxon>Intramacronucleata</taxon>
        <taxon>Oligohymenophorea</taxon>
        <taxon>Peniculida</taxon>
        <taxon>Parameciidae</taxon>
        <taxon>Paramecium</taxon>
    </lineage>
</organism>
<evidence type="ECO:0000256" key="2">
    <source>
        <dbReference type="SAM" id="MobiDB-lite"/>
    </source>
</evidence>